<dbReference type="EnsemblMetazoa" id="OVOC998.1">
    <property type="protein sequence ID" value="OVOC998.1"/>
    <property type="gene ID" value="WBGene00237807"/>
</dbReference>
<organism evidence="1 2">
    <name type="scientific">Onchocerca volvulus</name>
    <dbReference type="NCBI Taxonomy" id="6282"/>
    <lineage>
        <taxon>Eukaryota</taxon>
        <taxon>Metazoa</taxon>
        <taxon>Ecdysozoa</taxon>
        <taxon>Nematoda</taxon>
        <taxon>Chromadorea</taxon>
        <taxon>Rhabditida</taxon>
        <taxon>Spirurina</taxon>
        <taxon>Spiruromorpha</taxon>
        <taxon>Filarioidea</taxon>
        <taxon>Onchocercidae</taxon>
        <taxon>Onchocerca</taxon>
    </lineage>
</organism>
<accession>A0A8R1U3F2</accession>
<dbReference type="EMBL" id="CMVM020000023">
    <property type="status" value="NOT_ANNOTATED_CDS"/>
    <property type="molecule type" value="Genomic_DNA"/>
</dbReference>
<evidence type="ECO:0000313" key="2">
    <source>
        <dbReference type="Proteomes" id="UP000024404"/>
    </source>
</evidence>
<dbReference type="AlphaFoldDB" id="A0A8R1U3F2"/>
<proteinExistence type="predicted"/>
<sequence length="78" mass="9363">MSYTFYLYLLESKTAFSCYGRFVLNSDFKYFLEIKVLTAKLHLSDGSLMICIKLNILYRLLNFFIPQWNEVFGMKRRV</sequence>
<evidence type="ECO:0000313" key="1">
    <source>
        <dbReference type="EnsemblMetazoa" id="OVOC998.1"/>
    </source>
</evidence>
<reference evidence="1" key="2">
    <citation type="submission" date="2022-06" db="UniProtKB">
        <authorList>
            <consortium name="EnsemblMetazoa"/>
        </authorList>
    </citation>
    <scope>IDENTIFICATION</scope>
</reference>
<reference evidence="2" key="1">
    <citation type="submission" date="2013-10" db="EMBL/GenBank/DDBJ databases">
        <title>Genome sequencing of Onchocerca volvulus.</title>
        <authorList>
            <person name="Cotton J."/>
            <person name="Tsai J."/>
            <person name="Stanley E."/>
            <person name="Tracey A."/>
            <person name="Holroyd N."/>
            <person name="Lustigman S."/>
            <person name="Berriman M."/>
        </authorList>
    </citation>
    <scope>NUCLEOTIDE SEQUENCE</scope>
</reference>
<dbReference type="Proteomes" id="UP000024404">
    <property type="component" value="Unassembled WGS sequence"/>
</dbReference>
<name>A0A8R1U3F2_ONCVO</name>
<keyword evidence="2" id="KW-1185">Reference proteome</keyword>
<protein>
    <submittedName>
        <fullName evidence="1">Uncharacterized protein</fullName>
    </submittedName>
</protein>